<gene>
    <name evidence="2" type="ORF">JCM14722_17380</name>
</gene>
<dbReference type="Proteomes" id="UP001061361">
    <property type="component" value="Chromosome"/>
</dbReference>
<dbReference type="InterPro" id="IPR021342">
    <property type="entry name" value="DUF2959"/>
</dbReference>
<dbReference type="RefSeq" id="WP_264981089.1">
    <property type="nucleotide sequence ID" value="NZ_AP026708.1"/>
</dbReference>
<sequence>MKRLILVLAVLSFAFQFGCQKAYYSAMESVGYDKREILSDRVENARESQQEAKEQFASALERFKSVVAFDGGTLEEKYETLNSEYEDSEDRAADVTKRIDKVEDVAEALFKEWGEEIKQYSSDKLRSSSRSKLNTTKKKYAVLIRAMRRAEGKMKPVLAAFKDQVLYLKHNLNAKAIAALEGELSSIRGDVDVLIKEMDKSIAEADAFIKTLE</sequence>
<evidence type="ECO:0000256" key="1">
    <source>
        <dbReference type="SAM" id="Coils"/>
    </source>
</evidence>
<evidence type="ECO:0000313" key="2">
    <source>
        <dbReference type="EMBL" id="BDQ34196.1"/>
    </source>
</evidence>
<proteinExistence type="predicted"/>
<keyword evidence="3" id="KW-1185">Reference proteome</keyword>
<feature type="coiled-coil region" evidence="1">
    <location>
        <begin position="35"/>
        <end position="105"/>
    </location>
</feature>
<organism evidence="2 3">
    <name type="scientific">Pseudodesulfovibrio portus</name>
    <dbReference type="NCBI Taxonomy" id="231439"/>
    <lineage>
        <taxon>Bacteria</taxon>
        <taxon>Pseudomonadati</taxon>
        <taxon>Thermodesulfobacteriota</taxon>
        <taxon>Desulfovibrionia</taxon>
        <taxon>Desulfovibrionales</taxon>
        <taxon>Desulfovibrionaceae</taxon>
    </lineage>
</organism>
<reference evidence="2" key="1">
    <citation type="submission" date="2022-08" db="EMBL/GenBank/DDBJ databases">
        <title>Genome Sequence of the sulphate-reducing bacterium, Pseudodesulfovibrio portus JCM14722.</title>
        <authorList>
            <person name="Kondo R."/>
            <person name="Kataoka T."/>
        </authorList>
    </citation>
    <scope>NUCLEOTIDE SEQUENCE</scope>
    <source>
        <strain evidence="2">JCM 14722</strain>
    </source>
</reference>
<name>A0ABM8AS00_9BACT</name>
<keyword evidence="1" id="KW-0175">Coiled coil</keyword>
<evidence type="ECO:0000313" key="3">
    <source>
        <dbReference type="Proteomes" id="UP001061361"/>
    </source>
</evidence>
<dbReference type="Pfam" id="PF11172">
    <property type="entry name" value="DUF2959"/>
    <property type="match status" value="1"/>
</dbReference>
<dbReference type="EMBL" id="AP026708">
    <property type="protein sequence ID" value="BDQ34196.1"/>
    <property type="molecule type" value="Genomic_DNA"/>
</dbReference>
<dbReference type="Gene3D" id="1.20.5.300">
    <property type="match status" value="1"/>
</dbReference>
<protein>
    <submittedName>
        <fullName evidence="2">DNA repair ATPase</fullName>
    </submittedName>
</protein>
<accession>A0ABM8AS00</accession>